<evidence type="ECO:0000256" key="3">
    <source>
        <dbReference type="ARBA" id="ARBA00023295"/>
    </source>
</evidence>
<evidence type="ECO:0000256" key="2">
    <source>
        <dbReference type="ARBA" id="ARBA00022801"/>
    </source>
</evidence>
<dbReference type="InterPro" id="IPR017853">
    <property type="entry name" value="GH"/>
</dbReference>
<protein>
    <submittedName>
        <fullName evidence="5">Glycoside hydrolase</fullName>
    </submittedName>
</protein>
<dbReference type="PANTHER" id="PTHR30480">
    <property type="entry name" value="BETA-HEXOSAMINIDASE-RELATED"/>
    <property type="match status" value="1"/>
</dbReference>
<comment type="similarity">
    <text evidence="1">Belongs to the glycosyl hydrolase 3 family.</text>
</comment>
<dbReference type="InterPro" id="IPR050226">
    <property type="entry name" value="NagZ_Beta-hexosaminidase"/>
</dbReference>
<evidence type="ECO:0000313" key="6">
    <source>
        <dbReference type="Proteomes" id="UP000248924"/>
    </source>
</evidence>
<organism evidence="5 6">
    <name type="scientific">Micromonospora craterilacus</name>
    <dbReference type="NCBI Taxonomy" id="1655439"/>
    <lineage>
        <taxon>Bacteria</taxon>
        <taxon>Bacillati</taxon>
        <taxon>Actinomycetota</taxon>
        <taxon>Actinomycetes</taxon>
        <taxon>Micromonosporales</taxon>
        <taxon>Micromonosporaceae</taxon>
        <taxon>Micromonospora</taxon>
    </lineage>
</organism>
<name>A0A2W2F0U5_9ACTN</name>
<dbReference type="InterPro" id="IPR001764">
    <property type="entry name" value="Glyco_hydro_3_N"/>
</dbReference>
<keyword evidence="3" id="KW-0326">Glycosidase</keyword>
<dbReference type="RefSeq" id="WP_111212495.1">
    <property type="nucleotide sequence ID" value="NZ_POTY01000015.1"/>
</dbReference>
<proteinExistence type="inferred from homology"/>
<gene>
    <name evidence="5" type="ORF">C1I95_04560</name>
</gene>
<dbReference type="AlphaFoldDB" id="A0A2W2F0U5"/>
<evidence type="ECO:0000256" key="1">
    <source>
        <dbReference type="ARBA" id="ARBA00005336"/>
    </source>
</evidence>
<dbReference type="Proteomes" id="UP000248924">
    <property type="component" value="Unassembled WGS sequence"/>
</dbReference>
<feature type="domain" description="Glycoside hydrolase family 3 N-terminal" evidence="4">
    <location>
        <begin position="34"/>
        <end position="325"/>
    </location>
</feature>
<dbReference type="OrthoDB" id="9805821at2"/>
<keyword evidence="2 5" id="KW-0378">Hydrolase</keyword>
<dbReference type="Gene3D" id="3.20.20.300">
    <property type="entry name" value="Glycoside hydrolase, family 3, N-terminal domain"/>
    <property type="match status" value="1"/>
</dbReference>
<dbReference type="Pfam" id="PF00933">
    <property type="entry name" value="Glyco_hydro_3"/>
    <property type="match status" value="1"/>
</dbReference>
<keyword evidence="6" id="KW-1185">Reference proteome</keyword>
<dbReference type="SUPFAM" id="SSF51445">
    <property type="entry name" value="(Trans)glycosidases"/>
    <property type="match status" value="1"/>
</dbReference>
<dbReference type="GO" id="GO:0004553">
    <property type="term" value="F:hydrolase activity, hydrolyzing O-glycosyl compounds"/>
    <property type="evidence" value="ECO:0007669"/>
    <property type="project" value="InterPro"/>
</dbReference>
<dbReference type="PANTHER" id="PTHR30480:SF16">
    <property type="entry name" value="GLYCOSIDE HYDROLASE FAMILY 3 DOMAIN PROTEIN"/>
    <property type="match status" value="1"/>
</dbReference>
<comment type="caution">
    <text evidence="5">The sequence shown here is derived from an EMBL/GenBank/DDBJ whole genome shotgun (WGS) entry which is preliminary data.</text>
</comment>
<evidence type="ECO:0000313" key="5">
    <source>
        <dbReference type="EMBL" id="PZG22869.1"/>
    </source>
</evidence>
<reference evidence="5 6" key="1">
    <citation type="submission" date="2018-01" db="EMBL/GenBank/DDBJ databases">
        <title>Draft genome sequence of Jishengella sp. NA12.</title>
        <authorList>
            <person name="Sahin N."/>
            <person name="Ay H."/>
            <person name="Saygin H."/>
        </authorList>
    </citation>
    <scope>NUCLEOTIDE SEQUENCE [LARGE SCALE GENOMIC DNA]</scope>
    <source>
        <strain evidence="5 6">NA12</strain>
    </source>
</reference>
<dbReference type="GO" id="GO:0005975">
    <property type="term" value="P:carbohydrate metabolic process"/>
    <property type="evidence" value="ECO:0007669"/>
    <property type="project" value="InterPro"/>
</dbReference>
<dbReference type="InterPro" id="IPR036962">
    <property type="entry name" value="Glyco_hydro_3_N_sf"/>
</dbReference>
<evidence type="ECO:0000259" key="4">
    <source>
        <dbReference type="Pfam" id="PF00933"/>
    </source>
</evidence>
<dbReference type="GO" id="GO:0009254">
    <property type="term" value="P:peptidoglycan turnover"/>
    <property type="evidence" value="ECO:0007669"/>
    <property type="project" value="TreeGrafter"/>
</dbReference>
<dbReference type="EMBL" id="POTY01000015">
    <property type="protein sequence ID" value="PZG22869.1"/>
    <property type="molecule type" value="Genomic_DNA"/>
</dbReference>
<accession>A0A2W2F0U5</accession>
<sequence>MGLDPGLRRLALGTLLAAYPGPVPPDWAVDLVADGLAGHTLFGTNIHDPAQVAASTAALRAGRADVLIAIDEEGGDVTRLAHATGSPYPGNAALGAIGDVALTRRVYQAIGAELAALGISVNLAPTVDVNSADDNPVIGTRSFGAEPVRVAAHSAAATAGLQAAGVAACAKHFPGHGATVADSHYELPTVDVSPDVLRQRDLPPFAAVIAAGAKAVMTAHIRVPALTGDGPATFSRTVLVDLLRDEYGFTGAVVTDALEMKGAALAAGGIAPGAVRALAAGADLLCIGAKVDAGLVERVAAEIVAALGDGRLARARVEQAAGRAAELAAWTRAAGTTTGTPTDLGYAAARRAVRVEGVLAGLDHPLVVQLHAASTIAEGRVPWGLGPHLNGTEEIRVVAAEADPDALRRHAGTRPIVLVGRHLHRLPGGPELAATLAATHPVIVVEMGWPANWRPVDARAFVTTYGASHANGRAAAEALGLTG</sequence>